<sequence>MSHVVSQEWLFEHGTDDHVVIVDCRFALGNPTSGRTGYDTDHIPGAFYIDLEEDLSAPKAAHGGRHPLPNLDELAAKLGRIGVDSDAFVVAYDDQGGAMASRLWWLLTYLGHERVAILDGGYTKWKETGYPVTDEPPVERAAEFRPHVRPEILLSVDEVKQRLGRPGTVLIDSREPRRYEGLEEAIDPVAGHIPGAKNRFWKDGLTAEGLWRPASEQAERFTDLKDAEEIVVYCGSGVTACPNVLALQQAGFTNVKLYAGSWSDWISYEENPIATGNEERA</sequence>
<dbReference type="EC" id="2.8.1.-" evidence="4"/>
<dbReference type="Proteomes" id="UP001469365">
    <property type="component" value="Unassembled WGS sequence"/>
</dbReference>
<proteinExistence type="predicted"/>
<dbReference type="InterPro" id="IPR001763">
    <property type="entry name" value="Rhodanese-like_dom"/>
</dbReference>
<comment type="caution">
    <text evidence="4">The sequence shown here is derived from an EMBL/GenBank/DDBJ whole genome shotgun (WGS) entry which is preliminary data.</text>
</comment>
<dbReference type="RefSeq" id="WP_341417838.1">
    <property type="nucleotide sequence ID" value="NZ_JBBPCC010000016.1"/>
</dbReference>
<keyword evidence="2" id="KW-0677">Repeat</keyword>
<dbReference type="CDD" id="cd01449">
    <property type="entry name" value="TST_Repeat_2"/>
    <property type="match status" value="1"/>
</dbReference>
<evidence type="ECO:0000256" key="1">
    <source>
        <dbReference type="ARBA" id="ARBA00022679"/>
    </source>
</evidence>
<evidence type="ECO:0000259" key="3">
    <source>
        <dbReference type="PROSITE" id="PS50206"/>
    </source>
</evidence>
<evidence type="ECO:0000313" key="4">
    <source>
        <dbReference type="EMBL" id="MEK8130700.1"/>
    </source>
</evidence>
<dbReference type="SUPFAM" id="SSF52821">
    <property type="entry name" value="Rhodanese/Cell cycle control phosphatase"/>
    <property type="match status" value="2"/>
</dbReference>
<reference evidence="4 5" key="1">
    <citation type="submission" date="2024-04" db="EMBL/GenBank/DDBJ databases">
        <title>draft genome sequnece of Paenibacillus filicis.</title>
        <authorList>
            <person name="Kim D.-U."/>
        </authorList>
    </citation>
    <scope>NUCLEOTIDE SEQUENCE [LARGE SCALE GENOMIC DNA]</scope>
    <source>
        <strain evidence="4 5">KACC14197</strain>
    </source>
</reference>
<dbReference type="InterPro" id="IPR045078">
    <property type="entry name" value="TST/MPST-like"/>
</dbReference>
<dbReference type="SMART" id="SM00450">
    <property type="entry name" value="RHOD"/>
    <property type="match status" value="2"/>
</dbReference>
<keyword evidence="1 4" id="KW-0808">Transferase</keyword>
<protein>
    <submittedName>
        <fullName evidence="4">Sulfurtransferase</fullName>
        <ecNumber evidence="4">2.8.1.-</ecNumber>
    </submittedName>
</protein>
<feature type="domain" description="Rhodanese" evidence="3">
    <location>
        <begin position="15"/>
        <end position="134"/>
    </location>
</feature>
<evidence type="ECO:0000313" key="5">
    <source>
        <dbReference type="Proteomes" id="UP001469365"/>
    </source>
</evidence>
<dbReference type="PROSITE" id="PS50206">
    <property type="entry name" value="RHODANESE_3"/>
    <property type="match status" value="2"/>
</dbReference>
<organism evidence="4 5">
    <name type="scientific">Paenibacillus filicis</name>
    <dbReference type="NCBI Taxonomy" id="669464"/>
    <lineage>
        <taxon>Bacteria</taxon>
        <taxon>Bacillati</taxon>
        <taxon>Bacillota</taxon>
        <taxon>Bacilli</taxon>
        <taxon>Bacillales</taxon>
        <taxon>Paenibacillaceae</taxon>
        <taxon>Paenibacillus</taxon>
    </lineage>
</organism>
<evidence type="ECO:0000256" key="2">
    <source>
        <dbReference type="ARBA" id="ARBA00022737"/>
    </source>
</evidence>
<dbReference type="PROSITE" id="PS00380">
    <property type="entry name" value="RHODANESE_1"/>
    <property type="match status" value="1"/>
</dbReference>
<dbReference type="InterPro" id="IPR036873">
    <property type="entry name" value="Rhodanese-like_dom_sf"/>
</dbReference>
<dbReference type="PANTHER" id="PTHR11364">
    <property type="entry name" value="THIOSULFATE SULFERTANSFERASE"/>
    <property type="match status" value="1"/>
</dbReference>
<dbReference type="PANTHER" id="PTHR11364:SF27">
    <property type="entry name" value="SULFURTRANSFERASE"/>
    <property type="match status" value="1"/>
</dbReference>
<dbReference type="GO" id="GO:0016740">
    <property type="term" value="F:transferase activity"/>
    <property type="evidence" value="ECO:0007669"/>
    <property type="project" value="UniProtKB-KW"/>
</dbReference>
<feature type="domain" description="Rhodanese" evidence="3">
    <location>
        <begin position="164"/>
        <end position="274"/>
    </location>
</feature>
<dbReference type="EMBL" id="JBBPCC010000016">
    <property type="protein sequence ID" value="MEK8130700.1"/>
    <property type="molecule type" value="Genomic_DNA"/>
</dbReference>
<dbReference type="Gene3D" id="3.40.250.10">
    <property type="entry name" value="Rhodanese-like domain"/>
    <property type="match status" value="2"/>
</dbReference>
<dbReference type="Pfam" id="PF00581">
    <property type="entry name" value="Rhodanese"/>
    <property type="match status" value="2"/>
</dbReference>
<dbReference type="CDD" id="cd01448">
    <property type="entry name" value="TST_Repeat_1"/>
    <property type="match status" value="1"/>
</dbReference>
<dbReference type="InterPro" id="IPR001307">
    <property type="entry name" value="Thiosulphate_STrfase_CS"/>
</dbReference>
<accession>A0ABU9DPA3</accession>
<keyword evidence="5" id="KW-1185">Reference proteome</keyword>
<gene>
    <name evidence="4" type="ORF">WMW72_22590</name>
</gene>
<name>A0ABU9DPA3_9BACL</name>